<dbReference type="GO" id="GO:0016861">
    <property type="term" value="F:intramolecular oxidoreductase activity, interconverting aldoses and ketoses"/>
    <property type="evidence" value="ECO:0007669"/>
    <property type="project" value="InterPro"/>
</dbReference>
<evidence type="ECO:0000313" key="3">
    <source>
        <dbReference type="EMBL" id="GAH88235.1"/>
    </source>
</evidence>
<evidence type="ECO:0000256" key="2">
    <source>
        <dbReference type="ARBA" id="ARBA00023277"/>
    </source>
</evidence>
<sequence length="65" mass="7262">MYLALEGLAKENSYDAMAIQCWPDFEDEYQITPCSTIALLNQNNIVAACESDVRGAISMLLLNYL</sequence>
<name>X1K3J1_9ZZZZ</name>
<dbReference type="InterPro" id="IPR009015">
    <property type="entry name" value="Fucose_isomerase_N/cen_sf"/>
</dbReference>
<keyword evidence="1" id="KW-0413">Isomerase</keyword>
<dbReference type="SUPFAM" id="SSF53743">
    <property type="entry name" value="FucI/AraA N-terminal and middle domains"/>
    <property type="match status" value="1"/>
</dbReference>
<dbReference type="PANTHER" id="PTHR36120">
    <property type="entry name" value="FUCOSE ISOMERASE"/>
    <property type="match status" value="1"/>
</dbReference>
<keyword evidence="2" id="KW-0119">Carbohydrate metabolism</keyword>
<dbReference type="AlphaFoldDB" id="X1K3J1"/>
<reference evidence="3" key="1">
    <citation type="journal article" date="2014" name="Front. Microbiol.">
        <title>High frequency of phylogenetically diverse reductive dehalogenase-homologous genes in deep subseafloor sedimentary metagenomes.</title>
        <authorList>
            <person name="Kawai M."/>
            <person name="Futagami T."/>
            <person name="Toyoda A."/>
            <person name="Takaki Y."/>
            <person name="Nishi S."/>
            <person name="Hori S."/>
            <person name="Arai W."/>
            <person name="Tsubouchi T."/>
            <person name="Morono Y."/>
            <person name="Uchiyama I."/>
            <person name="Ito T."/>
            <person name="Fujiyama A."/>
            <person name="Inagaki F."/>
            <person name="Takami H."/>
        </authorList>
    </citation>
    <scope>NUCLEOTIDE SEQUENCE</scope>
    <source>
        <strain evidence="3">Expedition CK06-06</strain>
    </source>
</reference>
<dbReference type="GO" id="GO:0005996">
    <property type="term" value="P:monosaccharide metabolic process"/>
    <property type="evidence" value="ECO:0007669"/>
    <property type="project" value="InterPro"/>
</dbReference>
<gene>
    <name evidence="3" type="ORF">S03H2_56519</name>
</gene>
<organism evidence="3">
    <name type="scientific">marine sediment metagenome</name>
    <dbReference type="NCBI Taxonomy" id="412755"/>
    <lineage>
        <taxon>unclassified sequences</taxon>
        <taxon>metagenomes</taxon>
        <taxon>ecological metagenomes</taxon>
    </lineage>
</organism>
<dbReference type="GO" id="GO:0005737">
    <property type="term" value="C:cytoplasm"/>
    <property type="evidence" value="ECO:0007669"/>
    <property type="project" value="InterPro"/>
</dbReference>
<evidence type="ECO:0000256" key="1">
    <source>
        <dbReference type="ARBA" id="ARBA00023235"/>
    </source>
</evidence>
<accession>X1K3J1</accession>
<dbReference type="PANTHER" id="PTHR36120:SF1">
    <property type="entry name" value="L-FUCOSE ISOMERASE C-TERMINAL DOMAIN-CONTAINING PROTEIN"/>
    <property type="match status" value="1"/>
</dbReference>
<protein>
    <submittedName>
        <fullName evidence="3">Uncharacterized protein</fullName>
    </submittedName>
</protein>
<proteinExistence type="predicted"/>
<feature type="non-terminal residue" evidence="3">
    <location>
        <position position="65"/>
    </location>
</feature>
<dbReference type="EMBL" id="BARU01036158">
    <property type="protein sequence ID" value="GAH88235.1"/>
    <property type="molecule type" value="Genomic_DNA"/>
</dbReference>
<comment type="caution">
    <text evidence="3">The sequence shown here is derived from an EMBL/GenBank/DDBJ whole genome shotgun (WGS) entry which is preliminary data.</text>
</comment>